<name>A0AC55D898_ECHTE</name>
<dbReference type="RefSeq" id="XP_045147968.1">
    <property type="nucleotide sequence ID" value="XM_045292033.1"/>
</dbReference>
<reference evidence="2" key="1">
    <citation type="submission" date="2025-08" db="UniProtKB">
        <authorList>
            <consortium name="RefSeq"/>
        </authorList>
    </citation>
    <scope>IDENTIFICATION</scope>
</reference>
<evidence type="ECO:0000313" key="2">
    <source>
        <dbReference type="RefSeq" id="XP_045147968.1"/>
    </source>
</evidence>
<keyword evidence="1" id="KW-1185">Reference proteome</keyword>
<protein>
    <submittedName>
        <fullName evidence="2">Coiled-coil domain-containing protein 24 isoform X1</fullName>
    </submittedName>
</protein>
<sequence length="343" mass="37673">MSQDSLSLWQLVEEHVPLPERPEVKRLLGEAAVDLSLELRAEPFLQVAVLRELLLEAPSSKSATVGPASDPCALLAPPPLIRELVRQELWHLLQGLRHKAICQGRDQAQAWAAYSPRVVRFALEEPRQDSPEQEILGMRAHQPSSSRGDLRVLRDQLNPSDIDQVAGHLRGLLEDECRTLEREIAILQGCLLKEYTRTSQPPETALEPTLAELREQKKIMEQDLQAPLALSPASPSHRQRPSGWPLSLVPQAVRPSLQDPRPFPGPCGAAGLWAGPFHVPTPPSECCPRPRGLATTCRWGRQLQGGTRESPAPTTVPSAMPQASPEGLLTSRLLEIAPSSTIS</sequence>
<accession>A0AC55D898</accession>
<dbReference type="Proteomes" id="UP000694863">
    <property type="component" value="Unplaced"/>
</dbReference>
<evidence type="ECO:0000313" key="1">
    <source>
        <dbReference type="Proteomes" id="UP000694863"/>
    </source>
</evidence>
<organism evidence="1 2">
    <name type="scientific">Echinops telfairi</name>
    <name type="common">Lesser hedgehog tenrec</name>
    <dbReference type="NCBI Taxonomy" id="9371"/>
    <lineage>
        <taxon>Eukaryota</taxon>
        <taxon>Metazoa</taxon>
        <taxon>Chordata</taxon>
        <taxon>Craniata</taxon>
        <taxon>Vertebrata</taxon>
        <taxon>Euteleostomi</taxon>
        <taxon>Mammalia</taxon>
        <taxon>Eutheria</taxon>
        <taxon>Afrotheria</taxon>
        <taxon>Tenrecidae</taxon>
        <taxon>Tenrecinae</taxon>
        <taxon>Echinops</taxon>
    </lineage>
</organism>
<gene>
    <name evidence="2" type="primary">CCDC24</name>
</gene>
<proteinExistence type="predicted"/>